<evidence type="ECO:0000313" key="1">
    <source>
        <dbReference type="EMBL" id="SDN22726.1"/>
    </source>
</evidence>
<gene>
    <name evidence="1" type="ORF">SAMN04488053_101175</name>
</gene>
<organism evidence="1 2">
    <name type="scientific">Alkalicoccus daliensis</name>
    <dbReference type="NCBI Taxonomy" id="745820"/>
    <lineage>
        <taxon>Bacteria</taxon>
        <taxon>Bacillati</taxon>
        <taxon>Bacillota</taxon>
        <taxon>Bacilli</taxon>
        <taxon>Bacillales</taxon>
        <taxon>Bacillaceae</taxon>
        <taxon>Alkalicoccus</taxon>
    </lineage>
</organism>
<dbReference type="STRING" id="745820.SAMN04488053_101175"/>
<accession>A0A1G9ZQ50</accession>
<reference evidence="2" key="1">
    <citation type="submission" date="2016-10" db="EMBL/GenBank/DDBJ databases">
        <authorList>
            <person name="Varghese N."/>
            <person name="Submissions S."/>
        </authorList>
    </citation>
    <scope>NUCLEOTIDE SEQUENCE [LARGE SCALE GENOMIC DNA]</scope>
    <source>
        <strain evidence="2">CGMCC 1.10369</strain>
    </source>
</reference>
<evidence type="ECO:0000313" key="2">
    <source>
        <dbReference type="Proteomes" id="UP000198778"/>
    </source>
</evidence>
<dbReference type="EMBL" id="FNIL01000001">
    <property type="protein sequence ID" value="SDN22726.1"/>
    <property type="molecule type" value="Genomic_DNA"/>
</dbReference>
<dbReference type="RefSeq" id="WP_090839647.1">
    <property type="nucleotide sequence ID" value="NZ_FNIL01000001.1"/>
</dbReference>
<dbReference type="OrthoDB" id="2885525at2"/>
<dbReference type="AlphaFoldDB" id="A0A1G9ZQ50"/>
<protein>
    <submittedName>
        <fullName evidence="1">Uncharacterized protein</fullName>
    </submittedName>
</protein>
<proteinExistence type="predicted"/>
<name>A0A1G9ZQ50_9BACI</name>
<dbReference type="Proteomes" id="UP000198778">
    <property type="component" value="Unassembled WGS sequence"/>
</dbReference>
<keyword evidence="2" id="KW-1185">Reference proteome</keyword>
<sequence>MWIYDLFLVLFGMTIGVIAAEPLKKIFTGKYTQDKMQQKRVKLLTHLRKNPGRKKSTEALNTEIFNGKEKDDRIYQLLKDIEETKLIRSTEKQNTMYWQFDQKEYEKNKHKFR</sequence>